<feature type="transmembrane region" description="Helical" evidence="1">
    <location>
        <begin position="50"/>
        <end position="70"/>
    </location>
</feature>
<evidence type="ECO:0000313" key="2">
    <source>
        <dbReference type="EMBL" id="PPK48043.1"/>
    </source>
</evidence>
<dbReference type="PANTHER" id="PTHR40076">
    <property type="entry name" value="MEMBRANE PROTEIN-RELATED"/>
    <property type="match status" value="1"/>
</dbReference>
<sequence length="210" mass="24115">MPQQGYYYKGNGEIKDNAKFQLRGRWFNAILGFLIYGVIIGAVSRVWDEGWIISLLIQGPMLFGLSKFFLQFKRTKENVPYEVLFNGFSKFKETFLLGVIIQVAVIVGLVLLIIPGIIIGLMYSQAFLIMVDNPNVSAIEALSMSRRYMKGNLMRLLFLQLSFVGWSLLSILSVGIGFIWLQPYYKLSTINFYDDLVRVQFNNEFQGYQV</sequence>
<proteinExistence type="predicted"/>
<comment type="caution">
    <text evidence="2">The sequence shown here is derived from an EMBL/GenBank/DDBJ whole genome shotgun (WGS) entry which is preliminary data.</text>
</comment>
<evidence type="ECO:0000256" key="1">
    <source>
        <dbReference type="SAM" id="Phobius"/>
    </source>
</evidence>
<evidence type="ECO:0000313" key="3">
    <source>
        <dbReference type="Proteomes" id="UP000239863"/>
    </source>
</evidence>
<dbReference type="OrthoDB" id="9784844at2"/>
<protein>
    <submittedName>
        <fullName evidence="2">Putative membrane protein</fullName>
    </submittedName>
</protein>
<organism evidence="2 3">
    <name type="scientific">Clostridium algidicarnis DSM 15099</name>
    <dbReference type="NCBI Taxonomy" id="1121295"/>
    <lineage>
        <taxon>Bacteria</taxon>
        <taxon>Bacillati</taxon>
        <taxon>Bacillota</taxon>
        <taxon>Clostridia</taxon>
        <taxon>Eubacteriales</taxon>
        <taxon>Clostridiaceae</taxon>
        <taxon>Clostridium</taxon>
    </lineage>
</organism>
<dbReference type="EMBL" id="PTIS01000010">
    <property type="protein sequence ID" value="PPK48043.1"/>
    <property type="molecule type" value="Genomic_DNA"/>
</dbReference>
<keyword evidence="1" id="KW-1133">Transmembrane helix</keyword>
<gene>
    <name evidence="2" type="ORF">BD821_1107</name>
</gene>
<name>A0A2S6FWX2_9CLOT</name>
<dbReference type="Pfam" id="PF06161">
    <property type="entry name" value="DUF975"/>
    <property type="match status" value="1"/>
</dbReference>
<feature type="transmembrane region" description="Helical" evidence="1">
    <location>
        <begin position="95"/>
        <end position="123"/>
    </location>
</feature>
<dbReference type="AlphaFoldDB" id="A0A2S6FWX2"/>
<accession>A0A2S6FWX2</accession>
<keyword evidence="1" id="KW-0472">Membrane</keyword>
<feature type="transmembrane region" description="Helical" evidence="1">
    <location>
        <begin position="157"/>
        <end position="181"/>
    </location>
</feature>
<dbReference type="InterPro" id="IPR010380">
    <property type="entry name" value="DUF975"/>
</dbReference>
<reference evidence="2 3" key="1">
    <citation type="submission" date="2018-02" db="EMBL/GenBank/DDBJ databases">
        <title>Genomic Encyclopedia of Archaeal and Bacterial Type Strains, Phase II (KMG-II): from individual species to whole genera.</title>
        <authorList>
            <person name="Goeker M."/>
        </authorList>
    </citation>
    <scope>NUCLEOTIDE SEQUENCE [LARGE SCALE GENOMIC DNA]</scope>
    <source>
        <strain evidence="2 3">DSM 15099</strain>
    </source>
</reference>
<dbReference type="Proteomes" id="UP000239863">
    <property type="component" value="Unassembled WGS sequence"/>
</dbReference>
<feature type="transmembrane region" description="Helical" evidence="1">
    <location>
        <begin position="26"/>
        <end position="44"/>
    </location>
</feature>
<dbReference type="PANTHER" id="PTHR40076:SF1">
    <property type="entry name" value="MEMBRANE PROTEIN"/>
    <property type="match status" value="1"/>
</dbReference>
<dbReference type="RefSeq" id="WP_104410023.1">
    <property type="nucleotide sequence ID" value="NZ_PTIS01000010.1"/>
</dbReference>
<keyword evidence="1" id="KW-0812">Transmembrane</keyword>